<sequence length="52" mass="6179">MLDPNPHPAVSRKLRPDVDRDPHHAPYQREKKEDQMGDEDHLEIPPGERQYH</sequence>
<evidence type="ECO:0000313" key="3">
    <source>
        <dbReference type="Proteomes" id="UP000013201"/>
    </source>
</evidence>
<reference evidence="2 3" key="1">
    <citation type="submission" date="2013-03" db="EMBL/GenBank/DDBJ databases">
        <authorList>
            <person name="Le V."/>
        </authorList>
    </citation>
    <scope>NUCLEOTIDE SEQUENCE [LARGE SCALE GENOMIC DNA]</scope>
    <source>
        <strain evidence="2 3">BiD32</strain>
    </source>
</reference>
<evidence type="ECO:0000256" key="1">
    <source>
        <dbReference type="SAM" id="MobiDB-lite"/>
    </source>
</evidence>
<feature type="region of interest" description="Disordered" evidence="1">
    <location>
        <begin position="1"/>
        <end position="52"/>
    </location>
</feature>
<name>N1MV79_9SPHN</name>
<comment type="caution">
    <text evidence="2">The sequence shown here is derived from an EMBL/GenBank/DDBJ whole genome shotgun (WGS) entry which is preliminary data.</text>
</comment>
<dbReference type="EMBL" id="CAVK010000179">
    <property type="protein sequence ID" value="CCW19198.1"/>
    <property type="molecule type" value="Genomic_DNA"/>
</dbReference>
<organism evidence="2 3">
    <name type="scientific">Sphingobium indicum BiD32</name>
    <dbReference type="NCBI Taxonomy" id="1301087"/>
    <lineage>
        <taxon>Bacteria</taxon>
        <taxon>Pseudomonadati</taxon>
        <taxon>Pseudomonadota</taxon>
        <taxon>Alphaproteobacteria</taxon>
        <taxon>Sphingomonadales</taxon>
        <taxon>Sphingomonadaceae</taxon>
        <taxon>Sphingobium</taxon>
    </lineage>
</organism>
<dbReference type="RefSeq" id="WP_006962170.1">
    <property type="nucleotide sequence ID" value="NZ_CAVK010000179.1"/>
</dbReference>
<evidence type="ECO:0000313" key="2">
    <source>
        <dbReference type="EMBL" id="CCW19198.1"/>
    </source>
</evidence>
<accession>N1MV79</accession>
<keyword evidence="3" id="KW-1185">Reference proteome</keyword>
<dbReference type="AlphaFoldDB" id="N1MV79"/>
<feature type="compositionally biased region" description="Basic and acidic residues" evidence="1">
    <location>
        <begin position="14"/>
        <end position="43"/>
    </location>
</feature>
<proteinExistence type="predicted"/>
<gene>
    <name evidence="2" type="ORF">EBBID32_35640</name>
</gene>
<dbReference type="Proteomes" id="UP000013201">
    <property type="component" value="Unassembled WGS sequence"/>
</dbReference>
<reference evidence="3" key="2">
    <citation type="submission" date="2013-04" db="EMBL/GenBank/DDBJ databases">
        <title>Bisphenol A degrading Sphingobium sp. strain BiD32.</title>
        <authorList>
            <person name="Nielsen J.L."/>
            <person name="Zhou N.A."/>
            <person name="Kjeldal H."/>
        </authorList>
    </citation>
    <scope>NUCLEOTIDE SEQUENCE [LARGE SCALE GENOMIC DNA]</scope>
    <source>
        <strain evidence="3">BiD32</strain>
    </source>
</reference>
<protein>
    <submittedName>
        <fullName evidence="2">Uncharacterized protein</fullName>
    </submittedName>
</protein>